<protein>
    <submittedName>
        <fullName evidence="1">Uncharacterized protein</fullName>
    </submittedName>
</protein>
<dbReference type="EMBL" id="CP011913">
    <property type="protein sequence ID" value="AKN76140.1"/>
    <property type="molecule type" value="Genomic_DNA"/>
</dbReference>
<proteinExistence type="predicted"/>
<accession>A0ABM5TZ09</accession>
<evidence type="ECO:0000313" key="1">
    <source>
        <dbReference type="EMBL" id="AKN76140.1"/>
    </source>
</evidence>
<keyword evidence="2" id="KW-1185">Reference proteome</keyword>
<evidence type="ECO:0000313" key="2">
    <source>
        <dbReference type="Proteomes" id="UP000036185"/>
    </source>
</evidence>
<gene>
    <name evidence="1" type="ORF">CulFRC58_0286</name>
</gene>
<name>A0ABM5TZ09_CORUL</name>
<sequence>MEPILDSCEEVSNFLIGFGFFIVGTGSSDDVADLAEELALGNPDFTDPLKQLVEVRIYSIIL</sequence>
<dbReference type="Proteomes" id="UP000036185">
    <property type="component" value="Chromosome"/>
</dbReference>
<organism evidence="1 2">
    <name type="scientific">Corynebacterium ulcerans FRC58</name>
    <dbReference type="NCBI Taxonomy" id="1408268"/>
    <lineage>
        <taxon>Bacteria</taxon>
        <taxon>Bacillati</taxon>
        <taxon>Actinomycetota</taxon>
        <taxon>Actinomycetes</taxon>
        <taxon>Mycobacteriales</taxon>
        <taxon>Corynebacteriaceae</taxon>
        <taxon>Corynebacterium</taxon>
    </lineage>
</organism>
<reference evidence="1 2" key="1">
    <citation type="journal article" date="2014" name="Int. J. Syst. Evol. Microbiol.">
        <title>Draft Genome Sequence of Corynebacterium ulcerans FRC58, Isolated from the Bronchitic Aspiration of a Patient in France.</title>
        <authorList>
            <person name="Silva Ado S."/>
            <person name="Barauna R.A."/>
            <person name="de Sa P.C."/>
            <person name="das Gracas D.A."/>
            <person name="Carneiro A.R."/>
            <person name="Thouvenin M."/>
            <person name="Azevedo V."/>
            <person name="Badell E."/>
            <person name="Guiso N."/>
            <person name="da Silva A.L."/>
            <person name="Ramos R.T."/>
        </authorList>
    </citation>
    <scope>NUCLEOTIDE SEQUENCE [LARGE SCALE GENOMIC DNA]</scope>
    <source>
        <strain evidence="1 2">FRC58</strain>
    </source>
</reference>